<keyword evidence="4 6" id="KW-1133">Transmembrane helix</keyword>
<dbReference type="GO" id="GO:0030641">
    <property type="term" value="P:regulation of cellular pH"/>
    <property type="evidence" value="ECO:0007669"/>
    <property type="project" value="TreeGrafter"/>
</dbReference>
<reference evidence="14" key="3">
    <citation type="submission" date="2025-05" db="UniProtKB">
        <authorList>
            <consortium name="RefSeq"/>
        </authorList>
    </citation>
    <scope>IDENTIFICATION</scope>
    <source>
        <strain evidence="13 14">Aabys</strain>
        <tissue evidence="14">Whole body</tissue>
    </source>
</reference>
<dbReference type="Pfam" id="PF20520">
    <property type="entry name" value="Ac45-VOA1_TM"/>
    <property type="match status" value="1"/>
</dbReference>
<keyword evidence="7" id="KW-0732">Signal</keyword>
<protein>
    <submittedName>
        <fullName evidence="13 14">V-type proton ATPase subunit S1</fullName>
    </submittedName>
    <submittedName>
        <fullName evidence="10">Vacuolar ATP synthase subunit S1 (ATP6S1)</fullName>
    </submittedName>
</protein>
<name>T1PB59_MUSDO</name>
<sequence>MMKYVAALLCLLSLALAEQAPVFLWGVNSEAKPALTTVPKSEFADIISSQKKDNTLIVFLENGLTTKDFSCTNELTSKSCYAHLQEVPEKNFYSSVEDPVDALKSIGEYEYNSVDSTGKLSNNFDLNDGKIVFVTFDDSSDSSRAACLESHDSIITSISKQLNGKAIFMYTTAPQTSPVALKRERRDATDSNGVVFQSGADLLLYYTSLTVVNSKDQSTTTLTPTSMTVTKTNATALSVTLTSTPSLTFDVTLSGGYFFMTNVKWDNILFRSNDVYAPTDFSYYCGNLTLNGKGTAEEPSTYSLHWNSLQFQAPFGSTTDEKFVFGDAWHCVGFFTGGILSGLLIVALLLTITFVGVCWMMDINTMDRFDDPKGKTITINASE</sequence>
<dbReference type="STRING" id="7370.T1PB59"/>
<evidence type="ECO:0000313" key="13">
    <source>
        <dbReference type="RefSeq" id="XP_005176425.1"/>
    </source>
</evidence>
<dbReference type="GO" id="GO:0001671">
    <property type="term" value="F:ATPase activator activity"/>
    <property type="evidence" value="ECO:0007669"/>
    <property type="project" value="TreeGrafter"/>
</dbReference>
<accession>T1PB59</accession>
<feature type="transmembrane region" description="Helical" evidence="6">
    <location>
        <begin position="332"/>
        <end position="359"/>
    </location>
</feature>
<dbReference type="KEGG" id="mde:101899781"/>
<dbReference type="CTD" id="35944"/>
<evidence type="ECO:0000256" key="1">
    <source>
        <dbReference type="ARBA" id="ARBA00004167"/>
    </source>
</evidence>
<feature type="chain" id="PRO_5014313739" evidence="7">
    <location>
        <begin position="18"/>
        <end position="383"/>
    </location>
</feature>
<dbReference type="AlphaFoldDB" id="T1PB59"/>
<feature type="domain" description="V-type proton ATPase subunit S1/VOA1 transmembrane" evidence="9">
    <location>
        <begin position="333"/>
        <end position="371"/>
    </location>
</feature>
<feature type="domain" description="V-type proton ATPase subunit S1 luminal" evidence="8">
    <location>
        <begin position="204"/>
        <end position="313"/>
    </location>
</feature>
<dbReference type="OrthoDB" id="19852at2759"/>
<evidence type="ECO:0000256" key="5">
    <source>
        <dbReference type="ARBA" id="ARBA00023136"/>
    </source>
</evidence>
<dbReference type="InterPro" id="IPR008388">
    <property type="entry name" value="Ac45_acc_su"/>
</dbReference>
<evidence type="ECO:0000313" key="12">
    <source>
        <dbReference type="Proteomes" id="UP001652621"/>
    </source>
</evidence>
<evidence type="ECO:0000259" key="8">
    <source>
        <dbReference type="Pfam" id="PF05827"/>
    </source>
</evidence>
<gene>
    <name evidence="11" type="primary">101899781</name>
    <name evidence="13 14" type="synonym">LOC101899781</name>
</gene>
<reference evidence="11" key="2">
    <citation type="submission" date="2021-01" db="UniProtKB">
        <authorList>
            <consortium name="EnsemblMetazoa"/>
        </authorList>
    </citation>
    <scope>IDENTIFICATION</scope>
    <source>
        <strain evidence="11">Aabys</strain>
    </source>
</reference>
<proteinExistence type="evidence at transcript level"/>
<evidence type="ECO:0000313" key="14">
    <source>
        <dbReference type="RefSeq" id="XP_058986829.1"/>
    </source>
</evidence>
<dbReference type="PANTHER" id="PTHR12471:SF7">
    <property type="entry name" value="V-TYPE PROTON ATPASE SUBUNIT S1"/>
    <property type="match status" value="1"/>
</dbReference>
<evidence type="ECO:0000256" key="7">
    <source>
        <dbReference type="SAM" id="SignalP"/>
    </source>
</evidence>
<keyword evidence="5 6" id="KW-0472">Membrane</keyword>
<evidence type="ECO:0000256" key="6">
    <source>
        <dbReference type="SAM" id="Phobius"/>
    </source>
</evidence>
<dbReference type="EnsemblMetazoa" id="MDOA004098-RB">
    <property type="protein sequence ID" value="MDOA004098-PB"/>
    <property type="gene ID" value="MDOA004098"/>
</dbReference>
<dbReference type="InterPro" id="IPR046756">
    <property type="entry name" value="VAS1/VOA1_TM"/>
</dbReference>
<comment type="subcellular location">
    <subcellularLocation>
        <location evidence="1">Membrane</location>
        <topology evidence="1">Single-pass membrane protein</topology>
    </subcellularLocation>
</comment>
<evidence type="ECO:0000256" key="4">
    <source>
        <dbReference type="ARBA" id="ARBA00022989"/>
    </source>
</evidence>
<dbReference type="PANTHER" id="PTHR12471">
    <property type="entry name" value="VACUOLAR ATP SYNTHASE SUBUNIT S1"/>
    <property type="match status" value="1"/>
</dbReference>
<dbReference type="Proteomes" id="UP001652621">
    <property type="component" value="Unplaced"/>
</dbReference>
<organism evidence="10">
    <name type="scientific">Musca domestica</name>
    <name type="common">House fly</name>
    <dbReference type="NCBI Taxonomy" id="7370"/>
    <lineage>
        <taxon>Eukaryota</taxon>
        <taxon>Metazoa</taxon>
        <taxon>Ecdysozoa</taxon>
        <taxon>Arthropoda</taxon>
        <taxon>Hexapoda</taxon>
        <taxon>Insecta</taxon>
        <taxon>Pterygota</taxon>
        <taxon>Neoptera</taxon>
        <taxon>Endopterygota</taxon>
        <taxon>Diptera</taxon>
        <taxon>Brachycera</taxon>
        <taxon>Muscomorpha</taxon>
        <taxon>Muscoidea</taxon>
        <taxon>Muscidae</taxon>
        <taxon>Musca</taxon>
    </lineage>
</organism>
<dbReference type="EnsemblMetazoa" id="MDOA004098-RA">
    <property type="protein sequence ID" value="MDOA004098-PA"/>
    <property type="gene ID" value="MDOA004098"/>
</dbReference>
<dbReference type="VEuPathDB" id="VectorBase:MDOMA2_003400"/>
<evidence type="ECO:0000313" key="11">
    <source>
        <dbReference type="EnsemblMetazoa" id="MDOA004098-PA"/>
    </source>
</evidence>
<evidence type="ECO:0000256" key="2">
    <source>
        <dbReference type="ARBA" id="ARBA00009037"/>
    </source>
</evidence>
<evidence type="ECO:0000313" key="10">
    <source>
        <dbReference type="EMBL" id="AFP59837.1"/>
    </source>
</evidence>
<evidence type="ECO:0000259" key="9">
    <source>
        <dbReference type="Pfam" id="PF20520"/>
    </source>
</evidence>
<dbReference type="EMBL" id="KA645208">
    <property type="protein sequence ID" value="AFP59837.1"/>
    <property type="molecule type" value="mRNA"/>
</dbReference>
<dbReference type="eggNOG" id="KOG3868">
    <property type="taxonomic scope" value="Eukaryota"/>
</dbReference>
<dbReference type="RefSeq" id="XP_005176425.1">
    <property type="nucleotide sequence ID" value="XM_005176368.3"/>
</dbReference>
<comment type="similarity">
    <text evidence="2">Belongs to the vacuolar ATPase subunit S1 family.</text>
</comment>
<dbReference type="Pfam" id="PF05827">
    <property type="entry name" value="VAS1_LD"/>
    <property type="match status" value="1"/>
</dbReference>
<dbReference type="InterPro" id="IPR046755">
    <property type="entry name" value="VAS1_LD"/>
</dbReference>
<dbReference type="RefSeq" id="XP_058986829.1">
    <property type="nucleotide sequence ID" value="XM_059130846.1"/>
</dbReference>
<dbReference type="GO" id="GO:0033176">
    <property type="term" value="C:proton-transporting V-type ATPase complex"/>
    <property type="evidence" value="ECO:0007669"/>
    <property type="project" value="TreeGrafter"/>
</dbReference>
<dbReference type="VEuPathDB" id="VectorBase:MDOA004098"/>
<keyword evidence="12" id="KW-1185">Reference proteome</keyword>
<keyword evidence="3 6" id="KW-0812">Transmembrane</keyword>
<reference evidence="10" key="1">
    <citation type="submission" date="2012-08" db="EMBL/GenBank/DDBJ databases">
        <title>Transcriptome of adult Musca domestica launches a platform for comparative house fly gene expression and characterization of differential gene expression among resistant and susceptible house flies.</title>
        <authorList>
            <person name="Liu N."/>
            <person name="Zhang L."/>
            <person name="Li M."/>
            <person name="Reid W."/>
        </authorList>
    </citation>
    <scope>NUCLEOTIDE SEQUENCE</scope>
    <source>
        <strain evidence="10">ALHF</strain>
        <tissue evidence="10">Whole body</tissue>
    </source>
</reference>
<evidence type="ECO:0000256" key="3">
    <source>
        <dbReference type="ARBA" id="ARBA00022692"/>
    </source>
</evidence>
<feature type="signal peptide" evidence="7">
    <location>
        <begin position="1"/>
        <end position="17"/>
    </location>
</feature>